<dbReference type="OrthoDB" id="4207373at2759"/>
<name>A0A168DJ64_9EURO</name>
<protein>
    <submittedName>
        <fullName evidence="2">Uncharacterized protein</fullName>
    </submittedName>
</protein>
<feature type="region of interest" description="Disordered" evidence="1">
    <location>
        <begin position="306"/>
        <end position="348"/>
    </location>
</feature>
<reference evidence="2 3" key="1">
    <citation type="journal article" date="2016" name="Genome Biol. Evol.">
        <title>Divergent and convergent evolution of fungal pathogenicity.</title>
        <authorList>
            <person name="Shang Y."/>
            <person name="Xiao G."/>
            <person name="Zheng P."/>
            <person name="Cen K."/>
            <person name="Zhan S."/>
            <person name="Wang C."/>
        </authorList>
    </citation>
    <scope>NUCLEOTIDE SEQUENCE [LARGE SCALE GENOMIC DNA]</scope>
    <source>
        <strain evidence="2 3">ARSEF 7405</strain>
    </source>
</reference>
<feature type="region of interest" description="Disordered" evidence="1">
    <location>
        <begin position="207"/>
        <end position="272"/>
    </location>
</feature>
<dbReference type="EMBL" id="AZGZ01000001">
    <property type="protein sequence ID" value="KZZ97804.1"/>
    <property type="molecule type" value="Genomic_DNA"/>
</dbReference>
<proteinExistence type="predicted"/>
<feature type="compositionally biased region" description="Low complexity" evidence="1">
    <location>
        <begin position="306"/>
        <end position="337"/>
    </location>
</feature>
<evidence type="ECO:0000313" key="3">
    <source>
        <dbReference type="Proteomes" id="UP000242877"/>
    </source>
</evidence>
<accession>A0A168DJ64</accession>
<sequence>MPRLVSGGGLSLLILASLLVFGFFSPVFSRSFYAAIAPAAVDSANSNAPPAALDTNHHAKWSLAMAMPKISPIVSNVYATLGTKLSATSNHPQADTPHRRLAQLQSLLQISLRGVSNSPPKEETVTDADTESINPCVQYDPSISTDRVAAPESTARWLLSLVYPSQSQSSIAYGAAAPAPPHRKNDSSSAPSFVQRIIPFPSVYRSKASSLPASSDNDDTPVAHRKSNDKKTGGNFRSAQHKKELTPKPSSTQSKIPMKPQPQPQLQPAQAVQAPRIMSSYATNDDDNDSPAAPYSSELQPFFSQQQISRQQIIMQPQQEQEQQNQSQSQSQQPSIRAQDHSADQPASSISSAILSIIHNDPPPGKGISLREKEIGGSCLGLVISVVFAIILF</sequence>
<evidence type="ECO:0000256" key="1">
    <source>
        <dbReference type="SAM" id="MobiDB-lite"/>
    </source>
</evidence>
<evidence type="ECO:0000313" key="2">
    <source>
        <dbReference type="EMBL" id="KZZ97804.1"/>
    </source>
</evidence>
<organism evidence="2 3">
    <name type="scientific">Ascosphaera apis ARSEF 7405</name>
    <dbReference type="NCBI Taxonomy" id="392613"/>
    <lineage>
        <taxon>Eukaryota</taxon>
        <taxon>Fungi</taxon>
        <taxon>Dikarya</taxon>
        <taxon>Ascomycota</taxon>
        <taxon>Pezizomycotina</taxon>
        <taxon>Eurotiomycetes</taxon>
        <taxon>Eurotiomycetidae</taxon>
        <taxon>Onygenales</taxon>
        <taxon>Ascosphaeraceae</taxon>
        <taxon>Ascosphaera</taxon>
    </lineage>
</organism>
<keyword evidence="3" id="KW-1185">Reference proteome</keyword>
<dbReference type="VEuPathDB" id="FungiDB:AAP_00065"/>
<dbReference type="AlphaFoldDB" id="A0A168DJ64"/>
<dbReference type="Proteomes" id="UP000242877">
    <property type="component" value="Unassembled WGS sequence"/>
</dbReference>
<gene>
    <name evidence="2" type="ORF">AAP_00065</name>
</gene>
<comment type="caution">
    <text evidence="2">The sequence shown here is derived from an EMBL/GenBank/DDBJ whole genome shotgun (WGS) entry which is preliminary data.</text>
</comment>